<sequence length="502" mass="57456">MRKWFPGSIVVLSAMFFIGCASTRKAFDPDKKYAAAQLQQDYHYFRNILEESHPSLYWFTPKDSMDYYFDAGYRGIHDSMSEPQFKNLLAYVVSKIRCGHTTVKFSEKYNDYLDTVRIPVFPLHLKVWPDSMTVITNLNRKDSILRRGTIVTGVNGWTTAQLTDTFFNYVSGDGYTQSGKYQVLSNRGSFGNLYRNVLGLTPEFRITYRDADGAEKETVIPLYDPRADTLNRSATRPPTGRQPRQAPQPPMLNGVRSVQIDTTLSSAYMTVNTFARGNKLRGFFRRSFRELRKRNIQHLVVDVRSNGGGDAGISTKLTRYLTNKKFKLADSLYTPRRTSHYTKYIQWQPAYWVMMQAITSKHKDGKYHFGYFERHYFKPKRKNHFDGDIYIITGGNSFSATTLFAGVLKGQENVKIVGEETGGGAYGNSAWMIPDVTLPNTHVRFRLPRFRLVMNKDLVKEGRGIIPDIEAAPTVETIRRGIDPKVDTVRKLIMQKSGVAHH</sequence>
<dbReference type="GO" id="GO:0008236">
    <property type="term" value="F:serine-type peptidase activity"/>
    <property type="evidence" value="ECO:0007669"/>
    <property type="project" value="InterPro"/>
</dbReference>
<gene>
    <name evidence="4" type="ORF">D3H65_23075</name>
</gene>
<feature type="chain" id="PRO_5017675000" evidence="2">
    <location>
        <begin position="27"/>
        <end position="502"/>
    </location>
</feature>
<dbReference type="GO" id="GO:0006508">
    <property type="term" value="P:proteolysis"/>
    <property type="evidence" value="ECO:0007669"/>
    <property type="project" value="InterPro"/>
</dbReference>
<evidence type="ECO:0000256" key="1">
    <source>
        <dbReference type="SAM" id="MobiDB-lite"/>
    </source>
</evidence>
<feature type="signal peptide" evidence="2">
    <location>
        <begin position="1"/>
        <end position="26"/>
    </location>
</feature>
<dbReference type="OrthoDB" id="5480566at2"/>
<dbReference type="InterPro" id="IPR029045">
    <property type="entry name" value="ClpP/crotonase-like_dom_sf"/>
</dbReference>
<dbReference type="EMBL" id="CP032157">
    <property type="protein sequence ID" value="AXY76698.1"/>
    <property type="molecule type" value="Genomic_DNA"/>
</dbReference>
<evidence type="ECO:0000256" key="2">
    <source>
        <dbReference type="SAM" id="SignalP"/>
    </source>
</evidence>
<dbReference type="SMART" id="SM00245">
    <property type="entry name" value="TSPc"/>
    <property type="match status" value="1"/>
</dbReference>
<reference evidence="4 5" key="1">
    <citation type="submission" date="2018-09" db="EMBL/GenBank/DDBJ databases">
        <title>Genome sequencing of strain 6GH32-13.</title>
        <authorList>
            <person name="Weon H.-Y."/>
            <person name="Heo J."/>
            <person name="Kwon S.-W."/>
        </authorList>
    </citation>
    <scope>NUCLEOTIDE SEQUENCE [LARGE SCALE GENOMIC DNA]</scope>
    <source>
        <strain evidence="4 5">5GH32-13</strain>
    </source>
</reference>
<dbReference type="RefSeq" id="WP_119052575.1">
    <property type="nucleotide sequence ID" value="NZ_CP032157.1"/>
</dbReference>
<dbReference type="Proteomes" id="UP000263900">
    <property type="component" value="Chromosome"/>
</dbReference>
<dbReference type="PANTHER" id="PTHR32060">
    <property type="entry name" value="TAIL-SPECIFIC PROTEASE"/>
    <property type="match status" value="1"/>
</dbReference>
<dbReference type="AlphaFoldDB" id="A0A3B7MRC1"/>
<name>A0A3B7MRC1_9BACT</name>
<protein>
    <submittedName>
        <fullName evidence="4">Peptidase S41</fullName>
    </submittedName>
</protein>
<keyword evidence="5" id="KW-1185">Reference proteome</keyword>
<dbReference type="Gene3D" id="3.90.226.10">
    <property type="entry name" value="2-enoyl-CoA Hydratase, Chain A, domain 1"/>
    <property type="match status" value="1"/>
</dbReference>
<proteinExistence type="predicted"/>
<dbReference type="PROSITE" id="PS51257">
    <property type="entry name" value="PROKAR_LIPOPROTEIN"/>
    <property type="match status" value="1"/>
</dbReference>
<dbReference type="GO" id="GO:0004175">
    <property type="term" value="F:endopeptidase activity"/>
    <property type="evidence" value="ECO:0007669"/>
    <property type="project" value="TreeGrafter"/>
</dbReference>
<dbReference type="GO" id="GO:0007165">
    <property type="term" value="P:signal transduction"/>
    <property type="evidence" value="ECO:0007669"/>
    <property type="project" value="TreeGrafter"/>
</dbReference>
<evidence type="ECO:0000259" key="3">
    <source>
        <dbReference type="SMART" id="SM00245"/>
    </source>
</evidence>
<evidence type="ECO:0000313" key="4">
    <source>
        <dbReference type="EMBL" id="AXY76698.1"/>
    </source>
</evidence>
<accession>A0A3B7MRC1</accession>
<dbReference type="KEGG" id="pseg:D3H65_23075"/>
<dbReference type="SUPFAM" id="SSF52096">
    <property type="entry name" value="ClpP/crotonase"/>
    <property type="match status" value="1"/>
</dbReference>
<feature type="region of interest" description="Disordered" evidence="1">
    <location>
        <begin position="227"/>
        <end position="253"/>
    </location>
</feature>
<feature type="domain" description="Tail specific protease" evidence="3">
    <location>
        <begin position="215"/>
        <end position="472"/>
    </location>
</feature>
<dbReference type="Pfam" id="PF03572">
    <property type="entry name" value="Peptidase_S41"/>
    <property type="match status" value="1"/>
</dbReference>
<organism evidence="4 5">
    <name type="scientific">Paraflavitalea soli</name>
    <dbReference type="NCBI Taxonomy" id="2315862"/>
    <lineage>
        <taxon>Bacteria</taxon>
        <taxon>Pseudomonadati</taxon>
        <taxon>Bacteroidota</taxon>
        <taxon>Chitinophagia</taxon>
        <taxon>Chitinophagales</taxon>
        <taxon>Chitinophagaceae</taxon>
        <taxon>Paraflavitalea</taxon>
    </lineage>
</organism>
<dbReference type="GO" id="GO:0030288">
    <property type="term" value="C:outer membrane-bounded periplasmic space"/>
    <property type="evidence" value="ECO:0007669"/>
    <property type="project" value="TreeGrafter"/>
</dbReference>
<dbReference type="PANTHER" id="PTHR32060:SF30">
    <property type="entry name" value="CARBOXY-TERMINAL PROCESSING PROTEASE CTPA"/>
    <property type="match status" value="1"/>
</dbReference>
<evidence type="ECO:0000313" key="5">
    <source>
        <dbReference type="Proteomes" id="UP000263900"/>
    </source>
</evidence>
<dbReference type="InterPro" id="IPR005151">
    <property type="entry name" value="Tail-specific_protease"/>
</dbReference>
<keyword evidence="2" id="KW-0732">Signal</keyword>